<dbReference type="RefSeq" id="XP_003172774.1">
    <property type="nucleotide sequence ID" value="XM_003172726.1"/>
</dbReference>
<dbReference type="HOGENOM" id="CLU_1959052_0_0_1"/>
<organism evidence="2">
    <name type="scientific">Arthroderma gypseum (strain ATCC MYA-4604 / CBS 118893)</name>
    <name type="common">Microsporum gypseum</name>
    <dbReference type="NCBI Taxonomy" id="535722"/>
    <lineage>
        <taxon>Eukaryota</taxon>
        <taxon>Fungi</taxon>
        <taxon>Dikarya</taxon>
        <taxon>Ascomycota</taxon>
        <taxon>Pezizomycotina</taxon>
        <taxon>Eurotiomycetes</taxon>
        <taxon>Eurotiomycetidae</taxon>
        <taxon>Onygenales</taxon>
        <taxon>Arthrodermataceae</taxon>
        <taxon>Nannizzia</taxon>
    </lineage>
</organism>
<evidence type="ECO:0000313" key="1">
    <source>
        <dbReference type="EMBL" id="EFR02363.1"/>
    </source>
</evidence>
<dbReference type="InParanoid" id="E4UVN6"/>
<protein>
    <submittedName>
        <fullName evidence="1">Uncharacterized protein</fullName>
    </submittedName>
</protein>
<dbReference type="STRING" id="535722.E4UVN6"/>
<proteinExistence type="predicted"/>
<dbReference type="OrthoDB" id="4369165at2759"/>
<dbReference type="GeneID" id="10028050"/>
<dbReference type="AlphaFoldDB" id="E4UVN6"/>
<accession>E4UVN6</accession>
<name>E4UVN6_ARTGP</name>
<keyword evidence="2" id="KW-1185">Reference proteome</keyword>
<dbReference type="EMBL" id="DS989825">
    <property type="protein sequence ID" value="EFR02363.1"/>
    <property type="molecule type" value="Genomic_DNA"/>
</dbReference>
<sequence length="128" mass="14956">MDICDCCFTRIMLLSADVAAIFNVFKEFDMYLWHQRLVNGKPSYGWCRSMYQSLGQQLMRQDPTYYLLYVQAPTRSIEVRHHSENIQFARQNYVKYTIQVKRASPHEWQAHDRGRLGDGPCSTLGSGL</sequence>
<reference evidence="2" key="1">
    <citation type="journal article" date="2012" name="MBio">
        <title>Comparative genome analysis of Trichophyton rubrum and related dermatophytes reveals candidate genes involved in infection.</title>
        <authorList>
            <person name="Martinez D.A."/>
            <person name="Oliver B.G."/>
            <person name="Graeser Y."/>
            <person name="Goldberg J.M."/>
            <person name="Li W."/>
            <person name="Martinez-Rossi N.M."/>
            <person name="Monod M."/>
            <person name="Shelest E."/>
            <person name="Barton R.C."/>
            <person name="Birch E."/>
            <person name="Brakhage A.A."/>
            <person name="Chen Z."/>
            <person name="Gurr S.J."/>
            <person name="Heiman D."/>
            <person name="Heitman J."/>
            <person name="Kosti I."/>
            <person name="Rossi A."/>
            <person name="Saif S."/>
            <person name="Samalova M."/>
            <person name="Saunders C.W."/>
            <person name="Shea T."/>
            <person name="Summerbell R.C."/>
            <person name="Xu J."/>
            <person name="Young S."/>
            <person name="Zeng Q."/>
            <person name="Birren B.W."/>
            <person name="Cuomo C.A."/>
            <person name="White T.C."/>
        </authorList>
    </citation>
    <scope>NUCLEOTIDE SEQUENCE [LARGE SCALE GENOMIC DNA]</scope>
    <source>
        <strain evidence="2">ATCC MYA-4604 / CBS 118893</strain>
    </source>
</reference>
<dbReference type="VEuPathDB" id="FungiDB:MGYG_05360"/>
<gene>
    <name evidence="1" type="ORF">MGYG_05360</name>
</gene>
<dbReference type="Proteomes" id="UP000002669">
    <property type="component" value="Unassembled WGS sequence"/>
</dbReference>
<evidence type="ECO:0000313" key="2">
    <source>
        <dbReference type="Proteomes" id="UP000002669"/>
    </source>
</evidence>